<evidence type="ECO:0000256" key="2">
    <source>
        <dbReference type="SAM" id="Phobius"/>
    </source>
</evidence>
<evidence type="ECO:0008006" key="5">
    <source>
        <dbReference type="Google" id="ProtNLM"/>
    </source>
</evidence>
<keyword evidence="2" id="KW-1133">Transmembrane helix</keyword>
<keyword evidence="2" id="KW-0812">Transmembrane</keyword>
<dbReference type="EMBL" id="BAAAQD010000034">
    <property type="protein sequence ID" value="GAA1563945.1"/>
    <property type="molecule type" value="Genomic_DNA"/>
</dbReference>
<feature type="transmembrane region" description="Helical" evidence="2">
    <location>
        <begin position="50"/>
        <end position="71"/>
    </location>
</feature>
<proteinExistence type="predicted"/>
<gene>
    <name evidence="3" type="ORF">GCM10009827_101910</name>
</gene>
<accession>A0ABN2CT64</accession>
<dbReference type="Proteomes" id="UP001501470">
    <property type="component" value="Unassembled WGS sequence"/>
</dbReference>
<protein>
    <recommendedName>
        <fullName evidence="5">PASTA domain-containing protein</fullName>
    </recommendedName>
</protein>
<organism evidence="3 4">
    <name type="scientific">Dactylosporangium maewongense</name>
    <dbReference type="NCBI Taxonomy" id="634393"/>
    <lineage>
        <taxon>Bacteria</taxon>
        <taxon>Bacillati</taxon>
        <taxon>Actinomycetota</taxon>
        <taxon>Actinomycetes</taxon>
        <taxon>Micromonosporales</taxon>
        <taxon>Micromonosporaceae</taxon>
        <taxon>Dactylosporangium</taxon>
    </lineage>
</organism>
<feature type="region of interest" description="Disordered" evidence="1">
    <location>
        <begin position="253"/>
        <end position="299"/>
    </location>
</feature>
<sequence length="299" mass="30813">MTDVDEEQDHLIRLLSPTVHVPEPARAAGEDLLHAILDTGAPATNWRRRLFVGVPVAAGLTVAALVAGSLLTAPKPANAALTFTEGDGFLTVTIKDPAADPQRYRDELARRGLNIKIELVPANPENVGKVVFEESGAPGLEAIEDPGRCTANGSCQVGFKVPLNFSSYAVVAFGRTPLPGEFIEGGSAEENAVGGSLIGKRVSEARQILASKGMTAEYRVGPKSMAAPADQVPGDWIVFDTAPIPGNIIVLWSSADGKPPAPTGDDTPRPPASTRPGAPASASAGPGASSMPVTSSKAG</sequence>
<comment type="caution">
    <text evidence="3">The sequence shown here is derived from an EMBL/GenBank/DDBJ whole genome shotgun (WGS) entry which is preliminary data.</text>
</comment>
<keyword evidence="4" id="KW-1185">Reference proteome</keyword>
<feature type="compositionally biased region" description="Low complexity" evidence="1">
    <location>
        <begin position="272"/>
        <end position="290"/>
    </location>
</feature>
<dbReference type="RefSeq" id="WP_344512624.1">
    <property type="nucleotide sequence ID" value="NZ_BAAAQD010000034.1"/>
</dbReference>
<evidence type="ECO:0000256" key="1">
    <source>
        <dbReference type="SAM" id="MobiDB-lite"/>
    </source>
</evidence>
<name>A0ABN2CT64_9ACTN</name>
<evidence type="ECO:0000313" key="3">
    <source>
        <dbReference type="EMBL" id="GAA1563945.1"/>
    </source>
</evidence>
<keyword evidence="2" id="KW-0472">Membrane</keyword>
<reference evidence="3 4" key="1">
    <citation type="journal article" date="2019" name="Int. J. Syst. Evol. Microbiol.">
        <title>The Global Catalogue of Microorganisms (GCM) 10K type strain sequencing project: providing services to taxonomists for standard genome sequencing and annotation.</title>
        <authorList>
            <consortium name="The Broad Institute Genomics Platform"/>
            <consortium name="The Broad Institute Genome Sequencing Center for Infectious Disease"/>
            <person name="Wu L."/>
            <person name="Ma J."/>
        </authorList>
    </citation>
    <scope>NUCLEOTIDE SEQUENCE [LARGE SCALE GENOMIC DNA]</scope>
    <source>
        <strain evidence="3 4">JCM 15933</strain>
    </source>
</reference>
<evidence type="ECO:0000313" key="4">
    <source>
        <dbReference type="Proteomes" id="UP001501470"/>
    </source>
</evidence>